<comment type="caution">
    <text evidence="20">The sequence shown here is derived from an EMBL/GenBank/DDBJ whole genome shotgun (WGS) entry which is preliminary data.</text>
</comment>
<dbReference type="Gene3D" id="3.40.710.10">
    <property type="entry name" value="DD-peptidase/beta-lactamase superfamily"/>
    <property type="match status" value="1"/>
</dbReference>
<evidence type="ECO:0000256" key="6">
    <source>
        <dbReference type="ARBA" id="ARBA00022692"/>
    </source>
</evidence>
<evidence type="ECO:0000256" key="1">
    <source>
        <dbReference type="ARBA" id="ARBA00022475"/>
    </source>
</evidence>
<dbReference type="InterPro" id="IPR050396">
    <property type="entry name" value="Glycosyltr_51/Transpeptidase"/>
</dbReference>
<organism evidence="20 21">
    <name type="scientific">Salibacterium lacus</name>
    <dbReference type="NCBI Taxonomy" id="1898109"/>
    <lineage>
        <taxon>Bacteria</taxon>
        <taxon>Bacillati</taxon>
        <taxon>Bacillota</taxon>
        <taxon>Bacilli</taxon>
        <taxon>Bacillales</taxon>
        <taxon>Bacillaceae</taxon>
    </lineage>
</organism>
<dbReference type="InterPro" id="IPR013783">
    <property type="entry name" value="Ig-like_fold"/>
</dbReference>
<evidence type="ECO:0000256" key="14">
    <source>
        <dbReference type="ARBA" id="ARBA00034000"/>
    </source>
</evidence>
<feature type="region of interest" description="Disordered" evidence="16">
    <location>
        <begin position="803"/>
        <end position="834"/>
    </location>
</feature>
<feature type="compositionally biased region" description="Acidic residues" evidence="16">
    <location>
        <begin position="898"/>
        <end position="908"/>
    </location>
</feature>
<feature type="region of interest" description="Disordered" evidence="16">
    <location>
        <begin position="878"/>
        <end position="991"/>
    </location>
</feature>
<dbReference type="Pfam" id="PF00912">
    <property type="entry name" value="Transgly"/>
    <property type="match status" value="1"/>
</dbReference>
<evidence type="ECO:0000256" key="2">
    <source>
        <dbReference type="ARBA" id="ARBA00022645"/>
    </source>
</evidence>
<dbReference type="Proteomes" id="UP001597520">
    <property type="component" value="Unassembled WGS sequence"/>
</dbReference>
<keyword evidence="8" id="KW-0133">Cell shape</keyword>
<keyword evidence="5" id="KW-0808">Transferase</keyword>
<keyword evidence="10 17" id="KW-1133">Transmembrane helix</keyword>
<keyword evidence="7" id="KW-0378">Hydrolase</keyword>
<keyword evidence="21" id="KW-1185">Reference proteome</keyword>
<evidence type="ECO:0000256" key="8">
    <source>
        <dbReference type="ARBA" id="ARBA00022960"/>
    </source>
</evidence>
<evidence type="ECO:0000256" key="15">
    <source>
        <dbReference type="ARBA" id="ARBA00049902"/>
    </source>
</evidence>
<dbReference type="InterPro" id="IPR001460">
    <property type="entry name" value="PCN-bd_Tpept"/>
</dbReference>
<keyword evidence="11 17" id="KW-0472">Membrane</keyword>
<dbReference type="InterPro" id="IPR023346">
    <property type="entry name" value="Lysozyme-like_dom_sf"/>
</dbReference>
<evidence type="ECO:0000259" key="19">
    <source>
        <dbReference type="Pfam" id="PF00912"/>
    </source>
</evidence>
<feature type="compositionally biased region" description="Low complexity" evidence="16">
    <location>
        <begin position="824"/>
        <end position="833"/>
    </location>
</feature>
<proteinExistence type="predicted"/>
<reference evidence="21" key="1">
    <citation type="journal article" date="2019" name="Int. J. Syst. Evol. Microbiol.">
        <title>The Global Catalogue of Microorganisms (GCM) 10K type strain sequencing project: providing services to taxonomists for standard genome sequencing and annotation.</title>
        <authorList>
            <consortium name="The Broad Institute Genomics Platform"/>
            <consortium name="The Broad Institute Genome Sequencing Center for Infectious Disease"/>
            <person name="Wu L."/>
            <person name="Ma J."/>
        </authorList>
    </citation>
    <scope>NUCLEOTIDE SEQUENCE [LARGE SCALE GENOMIC DNA]</scope>
    <source>
        <strain evidence="21">KCTC 33792</strain>
    </source>
</reference>
<evidence type="ECO:0000256" key="4">
    <source>
        <dbReference type="ARBA" id="ARBA00022676"/>
    </source>
</evidence>
<evidence type="ECO:0000256" key="7">
    <source>
        <dbReference type="ARBA" id="ARBA00022801"/>
    </source>
</evidence>
<evidence type="ECO:0000256" key="13">
    <source>
        <dbReference type="ARBA" id="ARBA00023316"/>
    </source>
</evidence>
<keyword evidence="1" id="KW-1003">Cell membrane</keyword>
<feature type="transmembrane region" description="Helical" evidence="17">
    <location>
        <begin position="30"/>
        <end position="58"/>
    </location>
</feature>
<dbReference type="Gene3D" id="2.60.40.10">
    <property type="entry name" value="Immunoglobulins"/>
    <property type="match status" value="1"/>
</dbReference>
<feature type="domain" description="Penicillin-binding protein transpeptidase" evidence="18">
    <location>
        <begin position="406"/>
        <end position="662"/>
    </location>
</feature>
<dbReference type="SUPFAM" id="SSF56601">
    <property type="entry name" value="beta-lactamase/transpeptidase-like"/>
    <property type="match status" value="1"/>
</dbReference>
<dbReference type="Pfam" id="PF00905">
    <property type="entry name" value="Transpeptidase"/>
    <property type="match status" value="1"/>
</dbReference>
<evidence type="ECO:0000313" key="21">
    <source>
        <dbReference type="Proteomes" id="UP001597520"/>
    </source>
</evidence>
<sequence>MKNFLEKLNARFDSWKNKPLIKGLNITSYVFWNLLLIAFVVFIALGLFAGGAGAGYFMSLVEDQEAYSKAEFENQVYNYEEISGIYFDEGNFLGEIPARLERKERPLEEMSDHLVNAVISTEDEYFYEHEGIVPKALLRAVYQEVSNSSTQTGGSTLTQQVVKNQLLTNEVSFERKAKEIALALRMENYFEKDSILEAYLNIVPFGRNADGRNIAGAQSAAEGIFGVDVSELNPAQAAFIAGLPQNPYIYTPFAQGGEVKSDMEEGLARMERVLGNMRDNEFITEEEYQAALDYDIKANLAEPQGSIVENYPYLTYETQRRASRIIREDLINKAGEDLDSMSSEERRETINQYQGQAENELALGGYNVHITVKKNIYDAMQDAAANSQWYGPDRQVEGSVEQEQVGAMMIDNQNGAILSFVGGRNFDQNNLNHATQSYRQNGSTIKPLLDYAPAMEQGVVQPGTILPDVPGDYENGDGSYKNYGDSYQGFVSVREGLVESRNSPAVRTFERMEKETARQALLDLGFDNIGPNEPYPSAAIGGLTNGTTVETNTNAFAAFGNNGEYNDSYMIQRIETKDGETIYEHQTESSDVFSPQTTFLTIDILRDVLESGGTASSLPGMMNFGGDWAGKTGTTDDTHDSWFVGFNPNVTFGIWIGYDTPQEVSNYYKGLGYGARTQQIWSDYMNAAYEAEQESEESVFGLDDRFQQPDGIVRQTICGISGKLPSSECADAGFTTTDYFNEQYVPTETDDSLERESFVTINGARYQAYDSTPSEFTRSGVSVNEDLFDVENVSEYLPDEWQNVAPDRQAPDNGRTPSPVANVSFSGSSVTWSSHRDGDIVGYRVYRTNGARVASIRADGTTSFNAGSGSYFVTAVDSQGRESGQSATARRYISTNDGGEENEDDGTATEDSSGTNEEDNTDNDSSGSSSQDQNESDETENSSDNNNGQNENNGENNNNSSPESSDQENGNDTSSGSADNDASGNDTEDDM</sequence>
<dbReference type="EMBL" id="JBHUML010000002">
    <property type="protein sequence ID" value="MFD2705317.1"/>
    <property type="molecule type" value="Genomic_DNA"/>
</dbReference>
<accession>A0ABW5T1S8</accession>
<comment type="catalytic activity">
    <reaction evidence="15">
        <text>[GlcNAc-(1-&gt;4)-Mur2Ac(oyl-L-Ala-gamma-D-Glu-L-Lys-D-Ala-D-Ala)](n)-di-trans,octa-cis-undecaprenyl diphosphate + beta-D-GlcNAc-(1-&gt;4)-Mur2Ac(oyl-L-Ala-gamma-D-Glu-L-Lys-D-Ala-D-Ala)-di-trans,octa-cis-undecaprenyl diphosphate = [GlcNAc-(1-&gt;4)-Mur2Ac(oyl-L-Ala-gamma-D-Glu-L-Lys-D-Ala-D-Ala)](n+1)-di-trans,octa-cis-undecaprenyl diphosphate + di-trans,octa-cis-undecaprenyl diphosphate + H(+)</text>
        <dbReference type="Rhea" id="RHEA:23708"/>
        <dbReference type="Rhea" id="RHEA-COMP:9602"/>
        <dbReference type="Rhea" id="RHEA-COMP:9603"/>
        <dbReference type="ChEBI" id="CHEBI:15378"/>
        <dbReference type="ChEBI" id="CHEBI:58405"/>
        <dbReference type="ChEBI" id="CHEBI:60033"/>
        <dbReference type="ChEBI" id="CHEBI:78435"/>
        <dbReference type="EC" id="2.4.99.28"/>
    </reaction>
</comment>
<dbReference type="SUPFAM" id="SSF53955">
    <property type="entry name" value="Lysozyme-like"/>
    <property type="match status" value="1"/>
</dbReference>
<evidence type="ECO:0000256" key="17">
    <source>
        <dbReference type="SAM" id="Phobius"/>
    </source>
</evidence>
<gene>
    <name evidence="20" type="ORF">ACFSUB_07530</name>
</gene>
<name>A0ABW5T1S8_9BACI</name>
<dbReference type="PANTHER" id="PTHR32282">
    <property type="entry name" value="BINDING PROTEIN TRANSPEPTIDASE, PUTATIVE-RELATED"/>
    <property type="match status" value="1"/>
</dbReference>
<dbReference type="Gene3D" id="3.90.1310.40">
    <property type="match status" value="1"/>
</dbReference>
<keyword evidence="3" id="KW-0645">Protease</keyword>
<dbReference type="InterPro" id="IPR012338">
    <property type="entry name" value="Beta-lactam/transpept-like"/>
</dbReference>
<comment type="catalytic activity">
    <reaction evidence="14">
        <text>Preferential cleavage: (Ac)2-L-Lys-D-Ala-|-D-Ala. Also transpeptidation of peptidyl-alanyl moieties that are N-acyl substituents of D-alanine.</text>
        <dbReference type="EC" id="3.4.16.4"/>
    </reaction>
</comment>
<feature type="compositionally biased region" description="Low complexity" evidence="16">
    <location>
        <begin position="923"/>
        <end position="933"/>
    </location>
</feature>
<evidence type="ECO:0000256" key="3">
    <source>
        <dbReference type="ARBA" id="ARBA00022670"/>
    </source>
</evidence>
<dbReference type="InterPro" id="IPR036950">
    <property type="entry name" value="PBP_transglycosylase"/>
</dbReference>
<feature type="compositionally biased region" description="Low complexity" evidence="16">
    <location>
        <begin position="942"/>
        <end position="968"/>
    </location>
</feature>
<keyword evidence="2" id="KW-0121">Carboxypeptidase</keyword>
<protein>
    <submittedName>
        <fullName evidence="20">Transglycosylase domain-containing protein</fullName>
    </submittedName>
</protein>
<evidence type="ECO:0000256" key="12">
    <source>
        <dbReference type="ARBA" id="ARBA00023268"/>
    </source>
</evidence>
<feature type="compositionally biased region" description="Polar residues" evidence="16">
    <location>
        <begin position="970"/>
        <end position="985"/>
    </location>
</feature>
<evidence type="ECO:0000256" key="16">
    <source>
        <dbReference type="SAM" id="MobiDB-lite"/>
    </source>
</evidence>
<feature type="domain" description="Glycosyl transferase family 51" evidence="19">
    <location>
        <begin position="90"/>
        <end position="277"/>
    </location>
</feature>
<evidence type="ECO:0000259" key="18">
    <source>
        <dbReference type="Pfam" id="PF00905"/>
    </source>
</evidence>
<evidence type="ECO:0000256" key="11">
    <source>
        <dbReference type="ARBA" id="ARBA00023136"/>
    </source>
</evidence>
<dbReference type="Gene3D" id="1.10.3810.10">
    <property type="entry name" value="Biosynthetic peptidoglycan transglycosylase-like"/>
    <property type="match status" value="1"/>
</dbReference>
<keyword evidence="6 17" id="KW-0812">Transmembrane</keyword>
<keyword evidence="9" id="KW-0573">Peptidoglycan synthesis</keyword>
<keyword evidence="4" id="KW-0328">Glycosyltransferase</keyword>
<feature type="compositionally biased region" description="Polar residues" evidence="16">
    <location>
        <begin position="881"/>
        <end position="897"/>
    </location>
</feature>
<evidence type="ECO:0000256" key="9">
    <source>
        <dbReference type="ARBA" id="ARBA00022984"/>
    </source>
</evidence>
<dbReference type="PANTHER" id="PTHR32282:SF32">
    <property type="entry name" value="PENICILLIN-BINDING PROTEIN 2A"/>
    <property type="match status" value="1"/>
</dbReference>
<evidence type="ECO:0000313" key="20">
    <source>
        <dbReference type="EMBL" id="MFD2705317.1"/>
    </source>
</evidence>
<dbReference type="InterPro" id="IPR001264">
    <property type="entry name" value="Glyco_trans_51"/>
</dbReference>
<keyword evidence="12" id="KW-0511">Multifunctional enzyme</keyword>
<evidence type="ECO:0000256" key="10">
    <source>
        <dbReference type="ARBA" id="ARBA00022989"/>
    </source>
</evidence>
<keyword evidence="13" id="KW-0961">Cell wall biogenesis/degradation</keyword>
<evidence type="ECO:0000256" key="5">
    <source>
        <dbReference type="ARBA" id="ARBA00022679"/>
    </source>
</evidence>
<dbReference type="RefSeq" id="WP_380712570.1">
    <property type="nucleotide sequence ID" value="NZ_JBHUML010000002.1"/>
</dbReference>